<accession>A0A0C2JBI4</accession>
<keyword evidence="2" id="KW-1185">Reference proteome</keyword>
<organism evidence="1 2">
    <name type="scientific">Vibrio renipiscarius</name>
    <dbReference type="NCBI Taxonomy" id="1461322"/>
    <lineage>
        <taxon>Bacteria</taxon>
        <taxon>Pseudomonadati</taxon>
        <taxon>Pseudomonadota</taxon>
        <taxon>Gammaproteobacteria</taxon>
        <taxon>Vibrionales</taxon>
        <taxon>Vibrionaceae</taxon>
        <taxon>Vibrio</taxon>
    </lineage>
</organism>
<name>A0A0C2JBI4_9VIBR</name>
<protein>
    <recommendedName>
        <fullName evidence="3">Transcriptional regulator</fullName>
    </recommendedName>
</protein>
<accession>A0A0C2P269</accession>
<comment type="caution">
    <text evidence="1">The sequence shown here is derived from an EMBL/GenBank/DDBJ whole genome shotgun (WGS) entry which is preliminary data.</text>
</comment>
<dbReference type="RefSeq" id="WP_040987766.1">
    <property type="nucleotide sequence ID" value="NZ_JTKH01000006.1"/>
</dbReference>
<dbReference type="AlphaFoldDB" id="A0A0C2JBI4"/>
<evidence type="ECO:0000313" key="2">
    <source>
        <dbReference type="Proteomes" id="UP000031672"/>
    </source>
</evidence>
<dbReference type="Proteomes" id="UP000031672">
    <property type="component" value="Unassembled WGS sequence"/>
</dbReference>
<sequence length="83" mass="9253">MSKKKLSKKELLKGITPKTAHADGLATVSLDEVGLEPSESDYKAVLKRIESFFDVAEPGTPEGDELEKLVTWVEGYEEDHFPF</sequence>
<reference evidence="1 2" key="1">
    <citation type="submission" date="2014-11" db="EMBL/GenBank/DDBJ databases">
        <title>Draft Genome Sequence of Vibrio piscirenalis strains CECT 8603T and CECT 8604, two marine Gammaproteobacterium isolated from cultured gilthead sea bream (Sparus aurata).</title>
        <authorList>
            <person name="Arahal D.R."/>
            <person name="Rodrigo-Torres L."/>
            <person name="Lucena T."/>
            <person name="Pujalte M.J."/>
        </authorList>
    </citation>
    <scope>NUCLEOTIDE SEQUENCE [LARGE SCALE GENOMIC DNA]</scope>
    <source>
        <strain evidence="1 2">DCR 1-4-2</strain>
    </source>
</reference>
<evidence type="ECO:0000313" key="1">
    <source>
        <dbReference type="EMBL" id="KII80532.1"/>
    </source>
</evidence>
<dbReference type="EMBL" id="JTKH01000006">
    <property type="protein sequence ID" value="KII80532.1"/>
    <property type="molecule type" value="Genomic_DNA"/>
</dbReference>
<evidence type="ECO:0008006" key="3">
    <source>
        <dbReference type="Google" id="ProtNLM"/>
    </source>
</evidence>
<dbReference type="OrthoDB" id="9796786at2"/>
<proteinExistence type="predicted"/>
<gene>
    <name evidence="1" type="ORF">OJ16_04250</name>
</gene>